<name>A0AAE0KMS6_9CHLO</name>
<feature type="compositionally biased region" description="Polar residues" evidence="1">
    <location>
        <begin position="111"/>
        <end position="137"/>
    </location>
</feature>
<keyword evidence="3" id="KW-1185">Reference proteome</keyword>
<evidence type="ECO:0000313" key="3">
    <source>
        <dbReference type="Proteomes" id="UP001190700"/>
    </source>
</evidence>
<evidence type="ECO:0000313" key="2">
    <source>
        <dbReference type="EMBL" id="KAK3254731.1"/>
    </source>
</evidence>
<sequence length="219" mass="23442">MIAPKSPPQPWIRTDCIDKLVASTISTGCLEKLAEILGPEQQVAEHISFKRFGLKTTPMSAPKEKRKVSSTSPGLLSLGGRRSSSEPNSPETLTPLATGSLSGMPGGLQGNLRTQLTQGSRCYSLPNSPTAPQSPKTPLSPKSPMRVTRPSTSGTSLFGKLENLKLMAPGTDASTSLSSRSSTSRPSTRSSSRPRSTSTNLTETIERRRAYDEETRAQI</sequence>
<feature type="region of interest" description="Disordered" evidence="1">
    <location>
        <begin position="57"/>
        <end position="219"/>
    </location>
</feature>
<dbReference type="EMBL" id="LGRX02023247">
    <property type="protein sequence ID" value="KAK3254731.1"/>
    <property type="molecule type" value="Genomic_DNA"/>
</dbReference>
<feature type="compositionally biased region" description="Basic and acidic residues" evidence="1">
    <location>
        <begin position="204"/>
        <end position="219"/>
    </location>
</feature>
<dbReference type="AlphaFoldDB" id="A0AAE0KMS6"/>
<feature type="compositionally biased region" description="Low complexity" evidence="1">
    <location>
        <begin position="69"/>
        <end position="82"/>
    </location>
</feature>
<proteinExistence type="predicted"/>
<dbReference type="Proteomes" id="UP001190700">
    <property type="component" value="Unassembled WGS sequence"/>
</dbReference>
<gene>
    <name evidence="2" type="ORF">CYMTET_36064</name>
</gene>
<feature type="compositionally biased region" description="Polar residues" evidence="1">
    <location>
        <begin position="86"/>
        <end position="101"/>
    </location>
</feature>
<reference evidence="2 3" key="1">
    <citation type="journal article" date="2015" name="Genome Biol. Evol.">
        <title>Comparative Genomics of a Bacterivorous Green Alga Reveals Evolutionary Causalities and Consequences of Phago-Mixotrophic Mode of Nutrition.</title>
        <authorList>
            <person name="Burns J.A."/>
            <person name="Paasch A."/>
            <person name="Narechania A."/>
            <person name="Kim E."/>
        </authorList>
    </citation>
    <scope>NUCLEOTIDE SEQUENCE [LARGE SCALE GENOMIC DNA]</scope>
    <source>
        <strain evidence="2 3">PLY_AMNH</strain>
    </source>
</reference>
<protein>
    <submittedName>
        <fullName evidence="2">Uncharacterized protein</fullName>
    </submittedName>
</protein>
<feature type="non-terminal residue" evidence="2">
    <location>
        <position position="219"/>
    </location>
</feature>
<organism evidence="2 3">
    <name type="scientific">Cymbomonas tetramitiformis</name>
    <dbReference type="NCBI Taxonomy" id="36881"/>
    <lineage>
        <taxon>Eukaryota</taxon>
        <taxon>Viridiplantae</taxon>
        <taxon>Chlorophyta</taxon>
        <taxon>Pyramimonadophyceae</taxon>
        <taxon>Pyramimonadales</taxon>
        <taxon>Pyramimonadaceae</taxon>
        <taxon>Cymbomonas</taxon>
    </lineage>
</organism>
<comment type="caution">
    <text evidence="2">The sequence shown here is derived from an EMBL/GenBank/DDBJ whole genome shotgun (WGS) entry which is preliminary data.</text>
</comment>
<accession>A0AAE0KMS6</accession>
<feature type="compositionally biased region" description="Low complexity" evidence="1">
    <location>
        <begin position="174"/>
        <end position="199"/>
    </location>
</feature>
<evidence type="ECO:0000256" key="1">
    <source>
        <dbReference type="SAM" id="MobiDB-lite"/>
    </source>
</evidence>